<reference evidence="1 2" key="1">
    <citation type="submission" date="2018-11" db="EMBL/GenBank/DDBJ databases">
        <authorList>
            <consortium name="Pathogen Informatics"/>
        </authorList>
    </citation>
    <scope>NUCLEOTIDE SEQUENCE [LARGE SCALE GENOMIC DNA]</scope>
</reference>
<accession>A0A3P7P8M6</accession>
<dbReference type="AlphaFoldDB" id="A0A3P7P8M6"/>
<organism evidence="1 2">
    <name type="scientific">Dibothriocephalus latus</name>
    <name type="common">Fish tapeworm</name>
    <name type="synonym">Diphyllobothrium latum</name>
    <dbReference type="NCBI Taxonomy" id="60516"/>
    <lineage>
        <taxon>Eukaryota</taxon>
        <taxon>Metazoa</taxon>
        <taxon>Spiralia</taxon>
        <taxon>Lophotrochozoa</taxon>
        <taxon>Platyhelminthes</taxon>
        <taxon>Cestoda</taxon>
        <taxon>Eucestoda</taxon>
        <taxon>Diphyllobothriidea</taxon>
        <taxon>Diphyllobothriidae</taxon>
        <taxon>Dibothriocephalus</taxon>
    </lineage>
</organism>
<name>A0A3P7P8M6_DIBLA</name>
<protein>
    <submittedName>
        <fullName evidence="1">Uncharacterized protein</fullName>
    </submittedName>
</protein>
<sequence length="167" mass="18638">MGFSHDEIVSLFQSISVDSSVTLVVSQGYALCKSPMDVTAKPSQVVSVTPKGRLAVPETVSSSSADRVPFAPPELCIRRLNTSPTISQSSGEPVRLQESARLPPNQRLEFIKVMYTRHTRPSFLPPYGLCVHYVHEFSPNHPASEYVPWSCADKCIIYYHNLKCFCY</sequence>
<gene>
    <name evidence="1" type="ORF">DILT_LOCUS12490</name>
</gene>
<evidence type="ECO:0000313" key="2">
    <source>
        <dbReference type="Proteomes" id="UP000281553"/>
    </source>
</evidence>
<dbReference type="OrthoDB" id="66881at2759"/>
<proteinExistence type="predicted"/>
<keyword evidence="2" id="KW-1185">Reference proteome</keyword>
<dbReference type="EMBL" id="UYRU01066635">
    <property type="protein sequence ID" value="VDN16659.1"/>
    <property type="molecule type" value="Genomic_DNA"/>
</dbReference>
<evidence type="ECO:0000313" key="1">
    <source>
        <dbReference type="EMBL" id="VDN16659.1"/>
    </source>
</evidence>
<dbReference type="Proteomes" id="UP000281553">
    <property type="component" value="Unassembled WGS sequence"/>
</dbReference>